<proteinExistence type="predicted"/>
<dbReference type="InterPro" id="IPR036390">
    <property type="entry name" value="WH_DNA-bd_sf"/>
</dbReference>
<dbReference type="InterPro" id="IPR036388">
    <property type="entry name" value="WH-like_DNA-bd_sf"/>
</dbReference>
<reference evidence="1" key="1">
    <citation type="journal article" date="2018" name="Genome Biol.">
        <title>SKESA: strategic k-mer extension for scrupulous assemblies.</title>
        <authorList>
            <person name="Souvorov A."/>
            <person name="Agarwala R."/>
            <person name="Lipman D.J."/>
        </authorList>
    </citation>
    <scope>NUCLEOTIDE SEQUENCE</scope>
    <source>
        <strain evidence="1">Salmonella enterica</strain>
    </source>
</reference>
<sequence length="84" mass="9784">TIGAGGVKDYKYPDYPAFKRDVLNKSVKEIMKHTEVKNLSFVVSEKIGRKVYKLKFSYTIGYEGDTREDSEFTNMFDKMYPPEN</sequence>
<reference evidence="1" key="2">
    <citation type="submission" date="2019-05" db="EMBL/GenBank/DDBJ databases">
        <authorList>
            <consortium name="NCBI Pathogen Detection Project"/>
        </authorList>
    </citation>
    <scope>NUCLEOTIDE SEQUENCE</scope>
    <source>
        <strain evidence="1">Salmonella enterica</strain>
    </source>
</reference>
<dbReference type="AlphaFoldDB" id="A0A6Y0WRJ1"/>
<feature type="non-terminal residue" evidence="1">
    <location>
        <position position="1"/>
    </location>
</feature>
<dbReference type="EMBL" id="DAAGLD010000102">
    <property type="protein sequence ID" value="HAB3518213.1"/>
    <property type="molecule type" value="Genomic_DNA"/>
</dbReference>
<accession>A0A6Y0WRJ1</accession>
<organism evidence="1">
    <name type="scientific">Salmonella enterica subsp. enterica serovar Java</name>
    <dbReference type="NCBI Taxonomy" id="224729"/>
    <lineage>
        <taxon>Bacteria</taxon>
        <taxon>Pseudomonadati</taxon>
        <taxon>Pseudomonadota</taxon>
        <taxon>Gammaproteobacteria</taxon>
        <taxon>Enterobacterales</taxon>
        <taxon>Enterobacteriaceae</taxon>
        <taxon>Salmonella</taxon>
    </lineage>
</organism>
<name>A0A6Y0WRJ1_SALEB</name>
<gene>
    <name evidence="1" type="ORF">GJE24_23950</name>
</gene>
<comment type="caution">
    <text evidence="1">The sequence shown here is derived from an EMBL/GenBank/DDBJ whole genome shotgun (WGS) entry which is preliminary data.</text>
</comment>
<evidence type="ECO:0000313" key="1">
    <source>
        <dbReference type="EMBL" id="HAB3518213.1"/>
    </source>
</evidence>
<dbReference type="Gene3D" id="1.10.10.10">
    <property type="entry name" value="Winged helix-like DNA-binding domain superfamily/Winged helix DNA-binding domain"/>
    <property type="match status" value="1"/>
</dbReference>
<protein>
    <submittedName>
        <fullName evidence="1">Replication initiation protein</fullName>
    </submittedName>
</protein>
<dbReference type="Pfam" id="PF21205">
    <property type="entry name" value="Rep3_C"/>
    <property type="match status" value="1"/>
</dbReference>
<dbReference type="SUPFAM" id="SSF46785">
    <property type="entry name" value="Winged helix' DNA-binding domain"/>
    <property type="match status" value="1"/>
</dbReference>